<dbReference type="RefSeq" id="WP_009136450.1">
    <property type="nucleotide sequence ID" value="NZ_JH594596.1"/>
</dbReference>
<dbReference type="SUPFAM" id="SSF51556">
    <property type="entry name" value="Metallo-dependent hydrolases"/>
    <property type="match status" value="1"/>
</dbReference>
<evidence type="ECO:0000256" key="1">
    <source>
        <dbReference type="PIRSR" id="PIRSR005902-1"/>
    </source>
</evidence>
<dbReference type="GO" id="GO:0016788">
    <property type="term" value="F:hydrolase activity, acting on ester bonds"/>
    <property type="evidence" value="ECO:0007669"/>
    <property type="project" value="InterPro"/>
</dbReference>
<evidence type="ECO:0008006" key="4">
    <source>
        <dbReference type="Google" id="ProtNLM"/>
    </source>
</evidence>
<dbReference type="HOGENOM" id="CLU_031506_6_0_10"/>
<dbReference type="Pfam" id="PF01026">
    <property type="entry name" value="TatD_DNase"/>
    <property type="match status" value="1"/>
</dbReference>
<dbReference type="InterPro" id="IPR001130">
    <property type="entry name" value="TatD-like"/>
</dbReference>
<feature type="binding site" evidence="1">
    <location>
        <position position="178"/>
    </location>
    <ligand>
        <name>a divalent metal cation</name>
        <dbReference type="ChEBI" id="CHEBI:60240"/>
        <label>1</label>
    </ligand>
</feature>
<dbReference type="Gene3D" id="3.20.20.140">
    <property type="entry name" value="Metal-dependent hydrolases"/>
    <property type="match status" value="1"/>
</dbReference>
<dbReference type="Proteomes" id="UP000004892">
    <property type="component" value="Unassembled WGS sequence"/>
</dbReference>
<name>H1DGB6_9BACT</name>
<feature type="binding site" evidence="1">
    <location>
        <position position="129"/>
    </location>
    <ligand>
        <name>a divalent metal cation</name>
        <dbReference type="ChEBI" id="CHEBI:60240"/>
        <label>2</label>
    </ligand>
</feature>
<dbReference type="GeneID" id="98068879"/>
<evidence type="ECO:0000313" key="3">
    <source>
        <dbReference type="Proteomes" id="UP000004892"/>
    </source>
</evidence>
<comment type="caution">
    <text evidence="2">The sequence shown here is derived from an EMBL/GenBank/DDBJ whole genome shotgun (WGS) entry which is preliminary data.</text>
</comment>
<reference evidence="2 3" key="1">
    <citation type="submission" date="2012-01" db="EMBL/GenBank/DDBJ databases">
        <title>The Genome Sequence of Odoribacter laneus YIT 12061.</title>
        <authorList>
            <consortium name="The Broad Institute Genome Sequencing Platform"/>
            <person name="Earl A."/>
            <person name="Ward D."/>
            <person name="Feldgarden M."/>
            <person name="Gevers D."/>
            <person name="Morotomi M."/>
            <person name="Young S.K."/>
            <person name="Zeng Q."/>
            <person name="Gargeya S."/>
            <person name="Fitzgerald M."/>
            <person name="Haas B."/>
            <person name="Abouelleil A."/>
            <person name="Alvarado L."/>
            <person name="Arachchi H.M."/>
            <person name="Berlin A."/>
            <person name="Chapman S.B."/>
            <person name="Gearin G."/>
            <person name="Goldberg J."/>
            <person name="Griggs A."/>
            <person name="Gujja S."/>
            <person name="Hansen M."/>
            <person name="Heiman D."/>
            <person name="Howarth C."/>
            <person name="Larimer J."/>
            <person name="Lui A."/>
            <person name="MacDonald P.J.P."/>
            <person name="McCowen C."/>
            <person name="Montmayeur A."/>
            <person name="Murphy C."/>
            <person name="Neiman D."/>
            <person name="Pearson M."/>
            <person name="Priest M."/>
            <person name="Roberts A."/>
            <person name="Saif S."/>
            <person name="Shea T."/>
            <person name="Sisk P."/>
            <person name="Stolte C."/>
            <person name="Sykes S."/>
            <person name="Wortman J."/>
            <person name="Nusbaum C."/>
            <person name="Birren B."/>
        </authorList>
    </citation>
    <scope>NUCLEOTIDE SEQUENCE [LARGE SCALE GENOMIC DNA]</scope>
    <source>
        <strain evidence="2 3">YIT 12061</strain>
    </source>
</reference>
<dbReference type="PANTHER" id="PTHR46124:SF2">
    <property type="entry name" value="D-AMINOACYL-TRNA DEACYLASE"/>
    <property type="match status" value="1"/>
</dbReference>
<dbReference type="eggNOG" id="COG0084">
    <property type="taxonomic scope" value="Bacteria"/>
</dbReference>
<organism evidence="2 3">
    <name type="scientific">Odoribacter laneus YIT 12061</name>
    <dbReference type="NCBI Taxonomy" id="742817"/>
    <lineage>
        <taxon>Bacteria</taxon>
        <taxon>Pseudomonadati</taxon>
        <taxon>Bacteroidota</taxon>
        <taxon>Bacteroidia</taxon>
        <taxon>Bacteroidales</taxon>
        <taxon>Odoribacteraceae</taxon>
        <taxon>Odoribacter</taxon>
    </lineage>
</organism>
<accession>H1DGB6</accession>
<dbReference type="EMBL" id="ADMC01000019">
    <property type="protein sequence ID" value="EHP48104.1"/>
    <property type="molecule type" value="Genomic_DNA"/>
</dbReference>
<dbReference type="AlphaFoldDB" id="H1DGB6"/>
<keyword evidence="1" id="KW-0479">Metal-binding</keyword>
<dbReference type="PANTHER" id="PTHR46124">
    <property type="entry name" value="D-AMINOACYL-TRNA DEACYLASE"/>
    <property type="match status" value="1"/>
</dbReference>
<evidence type="ECO:0000313" key="2">
    <source>
        <dbReference type="EMBL" id="EHP48104.1"/>
    </source>
</evidence>
<dbReference type="PATRIC" id="fig|742817.3.peg.1382"/>
<gene>
    <name evidence="2" type="ORF">HMPREF9449_01302</name>
</gene>
<dbReference type="GO" id="GO:0046872">
    <property type="term" value="F:metal ion binding"/>
    <property type="evidence" value="ECO:0007669"/>
    <property type="project" value="UniProtKB-KW"/>
</dbReference>
<sequence length="219" mass="25782">MWKERGEAFVNIHTHRREGEIYILDISDGKESREGELCSYGLHPLYIRGEEQIVQLEVFARESRIVAIGEAGLDRNSEVTMEIQIRWMEQEILLSEKYGLPLIIHCVRAYPELLALYKKFHPRQAWIIHGYNNNKEILGQLLEHGFYISVGKKVFIEQSNISRFLSFIPRNRLFIETDDSDFPLEKVYEETARIREMSLEELKTGVYGNFQQVFGRREV</sequence>
<protein>
    <recommendedName>
        <fullName evidence="4">TatD family hydrolase</fullName>
    </recommendedName>
</protein>
<feature type="binding site" evidence="1">
    <location>
        <position position="70"/>
    </location>
    <ligand>
        <name>a divalent metal cation</name>
        <dbReference type="ChEBI" id="CHEBI:60240"/>
        <label>1</label>
    </ligand>
</feature>
<keyword evidence="3" id="KW-1185">Reference proteome</keyword>
<dbReference type="STRING" id="742817.HMPREF9449_01302"/>
<dbReference type="InterPro" id="IPR032466">
    <property type="entry name" value="Metal_Hydrolase"/>
</dbReference>
<dbReference type="PIRSF" id="PIRSF005902">
    <property type="entry name" value="DNase_TatD"/>
    <property type="match status" value="1"/>
</dbReference>
<feature type="binding site" evidence="1">
    <location>
        <position position="105"/>
    </location>
    <ligand>
        <name>a divalent metal cation</name>
        <dbReference type="ChEBI" id="CHEBI:60240"/>
        <label>2</label>
    </ligand>
</feature>
<proteinExistence type="predicted"/>